<feature type="transmembrane region" description="Helical" evidence="2">
    <location>
        <begin position="64"/>
        <end position="87"/>
    </location>
</feature>
<evidence type="ECO:0000256" key="2">
    <source>
        <dbReference type="SAM" id="Phobius"/>
    </source>
</evidence>
<name>A0A8T2Q3G2_CERRI</name>
<evidence type="ECO:0000313" key="4">
    <source>
        <dbReference type="Proteomes" id="UP000825935"/>
    </source>
</evidence>
<dbReference type="EMBL" id="CM035443">
    <property type="protein sequence ID" value="KAH7278199.1"/>
    <property type="molecule type" value="Genomic_DNA"/>
</dbReference>
<dbReference type="AlphaFoldDB" id="A0A8T2Q3G2"/>
<protein>
    <submittedName>
        <fullName evidence="3">Uncharacterized protein</fullName>
    </submittedName>
</protein>
<keyword evidence="2" id="KW-0472">Membrane</keyword>
<feature type="compositionally biased region" description="Basic and acidic residues" evidence="1">
    <location>
        <begin position="34"/>
        <end position="45"/>
    </location>
</feature>
<proteinExistence type="predicted"/>
<evidence type="ECO:0000313" key="3">
    <source>
        <dbReference type="EMBL" id="KAH7278199.1"/>
    </source>
</evidence>
<feature type="region of interest" description="Disordered" evidence="1">
    <location>
        <begin position="31"/>
        <end position="60"/>
    </location>
</feature>
<keyword evidence="2" id="KW-1133">Transmembrane helix</keyword>
<comment type="caution">
    <text evidence="3">The sequence shown here is derived from an EMBL/GenBank/DDBJ whole genome shotgun (WGS) entry which is preliminary data.</text>
</comment>
<gene>
    <name evidence="3" type="ORF">KP509_38G029100</name>
</gene>
<accession>A0A8T2Q3G2</accession>
<keyword evidence="4" id="KW-1185">Reference proteome</keyword>
<dbReference type="Proteomes" id="UP000825935">
    <property type="component" value="Chromosome 38"/>
</dbReference>
<sequence>MNWKFAALQQYYVYEKRKRRYFSRWKGNCFNSDSRAHDEKCHDDTTCASGPPKSDGTSKSSSTAVIASAVIVVAVLCVILVVSYIFWSRADICKARSPQR</sequence>
<evidence type="ECO:0000256" key="1">
    <source>
        <dbReference type="SAM" id="MobiDB-lite"/>
    </source>
</evidence>
<keyword evidence="2" id="KW-0812">Transmembrane</keyword>
<reference evidence="3" key="1">
    <citation type="submission" date="2021-08" db="EMBL/GenBank/DDBJ databases">
        <title>WGS assembly of Ceratopteris richardii.</title>
        <authorList>
            <person name="Marchant D.B."/>
            <person name="Chen G."/>
            <person name="Jenkins J."/>
            <person name="Shu S."/>
            <person name="Leebens-Mack J."/>
            <person name="Grimwood J."/>
            <person name="Schmutz J."/>
            <person name="Soltis P."/>
            <person name="Soltis D."/>
            <person name="Chen Z.-H."/>
        </authorList>
    </citation>
    <scope>NUCLEOTIDE SEQUENCE</scope>
    <source>
        <strain evidence="3">Whitten #5841</strain>
        <tissue evidence="3">Leaf</tissue>
    </source>
</reference>
<organism evidence="3 4">
    <name type="scientific">Ceratopteris richardii</name>
    <name type="common">Triangle waterfern</name>
    <dbReference type="NCBI Taxonomy" id="49495"/>
    <lineage>
        <taxon>Eukaryota</taxon>
        <taxon>Viridiplantae</taxon>
        <taxon>Streptophyta</taxon>
        <taxon>Embryophyta</taxon>
        <taxon>Tracheophyta</taxon>
        <taxon>Polypodiopsida</taxon>
        <taxon>Polypodiidae</taxon>
        <taxon>Polypodiales</taxon>
        <taxon>Pteridineae</taxon>
        <taxon>Pteridaceae</taxon>
        <taxon>Parkerioideae</taxon>
        <taxon>Ceratopteris</taxon>
    </lineage>
</organism>